<dbReference type="Gene3D" id="3.40.50.300">
    <property type="entry name" value="P-loop containing nucleotide triphosphate hydrolases"/>
    <property type="match status" value="1"/>
</dbReference>
<dbReference type="SUPFAM" id="SSF52540">
    <property type="entry name" value="P-loop containing nucleoside triphosphate hydrolases"/>
    <property type="match status" value="1"/>
</dbReference>
<sequence length="235" mass="25916">MLKVLLVLGLQLSAAEVSRANSSTTPTSRPLIIVLGMPKTGTETIGEFFKCNGLKSAHWKCDHSTCGDCVMRWVTEMSGSSTSDGSAALRSACGDYDVFAQMDYEPRGACLFPQMYFLQTLLRYLPSACFILNTRPTEHWLASVRNWKTGRNNMLSRLTSACPINPRNATGLGEWYERFKARASLALRASTRCGLEFDLEDGVGPTSHLDQFFALNSSTTCLGIHTHETSPNRMA</sequence>
<dbReference type="PANTHER" id="PTHR36978:SF4">
    <property type="entry name" value="P-LOOP CONTAINING NUCLEOSIDE TRIPHOSPHATE HYDROLASE PROTEIN"/>
    <property type="match status" value="1"/>
</dbReference>
<evidence type="ECO:0008006" key="3">
    <source>
        <dbReference type="Google" id="ProtNLM"/>
    </source>
</evidence>
<name>A0A7S0NE31_9EUKA</name>
<feature type="chain" id="PRO_5030833433" description="Sulfotransferase domain-containing protein" evidence="1">
    <location>
        <begin position="21"/>
        <end position="235"/>
    </location>
</feature>
<proteinExistence type="predicted"/>
<dbReference type="AlphaFoldDB" id="A0A7S0NE31"/>
<dbReference type="InterPro" id="IPR027417">
    <property type="entry name" value="P-loop_NTPase"/>
</dbReference>
<dbReference type="EMBL" id="HBEP01034062">
    <property type="protein sequence ID" value="CAD8508100.1"/>
    <property type="molecule type" value="Transcribed_RNA"/>
</dbReference>
<evidence type="ECO:0000313" key="2">
    <source>
        <dbReference type="EMBL" id="CAD8508100.1"/>
    </source>
</evidence>
<protein>
    <recommendedName>
        <fullName evidence="3">Sulfotransferase domain-containing protein</fullName>
    </recommendedName>
</protein>
<organism evidence="2">
    <name type="scientific">Phaeocystis antarctica</name>
    <dbReference type="NCBI Taxonomy" id="33657"/>
    <lineage>
        <taxon>Eukaryota</taxon>
        <taxon>Haptista</taxon>
        <taxon>Haptophyta</taxon>
        <taxon>Prymnesiophyceae</taxon>
        <taxon>Phaeocystales</taxon>
        <taxon>Phaeocystaceae</taxon>
        <taxon>Phaeocystis</taxon>
    </lineage>
</organism>
<accession>A0A7S0NE31</accession>
<dbReference type="PANTHER" id="PTHR36978">
    <property type="entry name" value="P-LOOP CONTAINING NUCLEOTIDE TRIPHOSPHATE HYDROLASE"/>
    <property type="match status" value="1"/>
</dbReference>
<reference evidence="2" key="1">
    <citation type="submission" date="2021-01" db="EMBL/GenBank/DDBJ databases">
        <authorList>
            <person name="Corre E."/>
            <person name="Pelletier E."/>
            <person name="Niang G."/>
            <person name="Scheremetjew M."/>
            <person name="Finn R."/>
            <person name="Kale V."/>
            <person name="Holt S."/>
            <person name="Cochrane G."/>
            <person name="Meng A."/>
            <person name="Brown T."/>
            <person name="Cohen L."/>
        </authorList>
    </citation>
    <scope>NUCLEOTIDE SEQUENCE</scope>
    <source>
        <strain evidence="2">CCMP1374</strain>
    </source>
</reference>
<dbReference type="Pfam" id="PF17784">
    <property type="entry name" value="Sulfotransfer_4"/>
    <property type="match status" value="1"/>
</dbReference>
<gene>
    <name evidence="2" type="ORF">PANT1444_LOCUS19295</name>
</gene>
<evidence type="ECO:0000256" key="1">
    <source>
        <dbReference type="SAM" id="SignalP"/>
    </source>
</evidence>
<feature type="signal peptide" evidence="1">
    <location>
        <begin position="1"/>
        <end position="20"/>
    </location>
</feature>
<dbReference type="InterPro" id="IPR040632">
    <property type="entry name" value="Sulfotransfer_4"/>
</dbReference>
<keyword evidence="1" id="KW-0732">Signal</keyword>